<dbReference type="Gene3D" id="2.60.120.10">
    <property type="entry name" value="Jelly Rolls"/>
    <property type="match status" value="1"/>
</dbReference>
<keyword evidence="5 6" id="KW-0413">Isomerase</keyword>
<protein>
    <recommendedName>
        <fullName evidence="4 5">dTDP-4-dehydrorhamnose 3,5-epimerase</fullName>
        <ecNumber evidence="3 5">5.1.3.13</ecNumber>
    </recommendedName>
    <alternativeName>
        <fullName evidence="5">Thymidine diphospho-4-keto-rhamnose 3,5-epimerase</fullName>
    </alternativeName>
</protein>
<comment type="caution">
    <text evidence="6">The sequence shown here is derived from an EMBL/GenBank/DDBJ whole genome shotgun (WGS) entry which is preliminary data.</text>
</comment>
<accession>A0ABT0KKB6</accession>
<dbReference type="NCBIfam" id="TIGR01221">
    <property type="entry name" value="rmlC"/>
    <property type="match status" value="1"/>
</dbReference>
<sequence>MKVIDTKIADVKMIEPSVFNDARGYFVETFQADRYQRLLGIDKAFVQDNYSRSRKGVLRGLHYQKVNPQAKLVRVVKGTIFDVAVDIRKGSVTFGQWVGVELTETNMRQLYIPEGFAHGFVALTEIADVEYKCTDYYDPSNEACIKWNDPELGITWPIKSVILSDKDEKGLRFKDLLK</sequence>
<dbReference type="GO" id="GO:0008830">
    <property type="term" value="F:dTDP-4-dehydrorhamnose 3,5-epimerase activity"/>
    <property type="evidence" value="ECO:0007669"/>
    <property type="project" value="UniProtKB-EC"/>
</dbReference>
<dbReference type="Pfam" id="PF00908">
    <property type="entry name" value="dTDP_sugar_isom"/>
    <property type="match status" value="1"/>
</dbReference>
<dbReference type="InterPro" id="IPR000888">
    <property type="entry name" value="RmlC-like"/>
</dbReference>
<proteinExistence type="inferred from homology"/>
<organism evidence="6 7">
    <name type="scientific">Shewanella electrodiphila</name>
    <dbReference type="NCBI Taxonomy" id="934143"/>
    <lineage>
        <taxon>Bacteria</taxon>
        <taxon>Pseudomonadati</taxon>
        <taxon>Pseudomonadota</taxon>
        <taxon>Gammaproteobacteria</taxon>
        <taxon>Alteromonadales</taxon>
        <taxon>Shewanellaceae</taxon>
        <taxon>Shewanella</taxon>
    </lineage>
</organism>
<keyword evidence="7" id="KW-1185">Reference proteome</keyword>
<dbReference type="InterPro" id="IPR014710">
    <property type="entry name" value="RmlC-like_jellyroll"/>
</dbReference>
<dbReference type="Proteomes" id="UP001202134">
    <property type="component" value="Unassembled WGS sequence"/>
</dbReference>
<dbReference type="SUPFAM" id="SSF51182">
    <property type="entry name" value="RmlC-like cupins"/>
    <property type="match status" value="1"/>
</dbReference>
<dbReference type="RefSeq" id="WP_248954628.1">
    <property type="nucleotide sequence ID" value="NZ_JAKIKU010000001.1"/>
</dbReference>
<comment type="function">
    <text evidence="2 5">Catalyzes the epimerization of the C3' and C5'positions of dTDP-6-deoxy-D-xylo-4-hexulose, forming dTDP-6-deoxy-L-lyxo-4-hexulose.</text>
</comment>
<reference evidence="6 7" key="1">
    <citation type="submission" date="2022-01" db="EMBL/GenBank/DDBJ databases">
        <title>Whole genome-based taxonomy of the Shewanellaceae.</title>
        <authorList>
            <person name="Martin-Rodriguez A.J."/>
        </authorList>
    </citation>
    <scope>NUCLEOTIDE SEQUENCE [LARGE SCALE GENOMIC DNA]</scope>
    <source>
        <strain evidence="6 7">DSM 24955</strain>
    </source>
</reference>
<name>A0ABT0KKB6_9GAMM</name>
<comment type="subunit">
    <text evidence="5">Homodimer.</text>
</comment>
<dbReference type="InterPro" id="IPR011051">
    <property type="entry name" value="RmlC_Cupin_sf"/>
</dbReference>
<evidence type="ECO:0000313" key="6">
    <source>
        <dbReference type="EMBL" id="MCL1044169.1"/>
    </source>
</evidence>
<dbReference type="CDD" id="cd00438">
    <property type="entry name" value="cupin_RmlC"/>
    <property type="match status" value="1"/>
</dbReference>
<comment type="catalytic activity">
    <reaction evidence="1 5">
        <text>dTDP-4-dehydro-6-deoxy-alpha-D-glucose = dTDP-4-dehydro-beta-L-rhamnose</text>
        <dbReference type="Rhea" id="RHEA:16969"/>
        <dbReference type="ChEBI" id="CHEBI:57649"/>
        <dbReference type="ChEBI" id="CHEBI:62830"/>
        <dbReference type="EC" id="5.1.3.13"/>
    </reaction>
</comment>
<dbReference type="PANTHER" id="PTHR21047:SF2">
    <property type="entry name" value="THYMIDINE DIPHOSPHO-4-KETO-RHAMNOSE 3,5-EPIMERASE"/>
    <property type="match status" value="1"/>
</dbReference>
<comment type="similarity">
    <text evidence="5">Belongs to the dTDP-4-dehydrorhamnose 3,5-epimerase family.</text>
</comment>
<dbReference type="EC" id="5.1.3.13" evidence="3 5"/>
<dbReference type="PANTHER" id="PTHR21047">
    <property type="entry name" value="DTDP-6-DEOXY-D-GLUCOSE-3,5 EPIMERASE"/>
    <property type="match status" value="1"/>
</dbReference>
<evidence type="ECO:0000256" key="1">
    <source>
        <dbReference type="ARBA" id="ARBA00001298"/>
    </source>
</evidence>
<gene>
    <name evidence="6" type="primary">rfbC</name>
    <name evidence="6" type="ORF">L2737_02325</name>
</gene>
<dbReference type="EMBL" id="JAKIKU010000001">
    <property type="protein sequence ID" value="MCL1044169.1"/>
    <property type="molecule type" value="Genomic_DNA"/>
</dbReference>
<evidence type="ECO:0000256" key="3">
    <source>
        <dbReference type="ARBA" id="ARBA00012098"/>
    </source>
</evidence>
<evidence type="ECO:0000313" key="7">
    <source>
        <dbReference type="Proteomes" id="UP001202134"/>
    </source>
</evidence>
<comment type="pathway">
    <text evidence="5">Carbohydrate biosynthesis; dTDP-L-rhamnose biosynthesis.</text>
</comment>
<evidence type="ECO:0000256" key="2">
    <source>
        <dbReference type="ARBA" id="ARBA00001997"/>
    </source>
</evidence>
<evidence type="ECO:0000256" key="4">
    <source>
        <dbReference type="ARBA" id="ARBA00019595"/>
    </source>
</evidence>
<evidence type="ECO:0000256" key="5">
    <source>
        <dbReference type="RuleBase" id="RU364069"/>
    </source>
</evidence>